<dbReference type="InterPro" id="IPR036388">
    <property type="entry name" value="WH-like_DNA-bd_sf"/>
</dbReference>
<dbReference type="Proteomes" id="UP000193711">
    <property type="component" value="Unassembled WGS sequence"/>
</dbReference>
<accession>A0A1X7PD93</accession>
<sequence length="179" mass="19007">MNADERPVAAVGVTQAQQQRELLAGRLLAARVLAARGPGLFAYAYRLTLSEAAAGDALRRAAVTLRSGSPKVVDEQTALDLARTEIGRLSVGRPESGATAPTTPAVPALREEDLLRSGFHRRLHALPTLERQCWLLRHTGGHDVEAIAGFLRVAPEQVRSALAYAASALVEGELAEGAE</sequence>
<keyword evidence="2" id="KW-1185">Reference proteome</keyword>
<evidence type="ECO:0000313" key="2">
    <source>
        <dbReference type="Proteomes" id="UP000193711"/>
    </source>
</evidence>
<proteinExistence type="predicted"/>
<dbReference type="STRING" id="1891671.SAMN06295885_3071"/>
<dbReference type="InterPro" id="IPR013324">
    <property type="entry name" value="RNA_pol_sigma_r3/r4-like"/>
</dbReference>
<reference evidence="2" key="1">
    <citation type="submission" date="2017-04" db="EMBL/GenBank/DDBJ databases">
        <authorList>
            <person name="Varghese N."/>
            <person name="Submissions S."/>
        </authorList>
    </citation>
    <scope>NUCLEOTIDE SEQUENCE [LARGE SCALE GENOMIC DNA]</scope>
    <source>
        <strain evidence="2">VKM Ac-2121</strain>
    </source>
</reference>
<gene>
    <name evidence="1" type="ORF">SAMN06295885_3071</name>
</gene>
<dbReference type="RefSeq" id="WP_129588073.1">
    <property type="nucleotide sequence ID" value="NZ_FXBM01000003.1"/>
</dbReference>
<dbReference type="Gene3D" id="1.10.10.10">
    <property type="entry name" value="Winged helix-like DNA-binding domain superfamily/Winged helix DNA-binding domain"/>
    <property type="match status" value="1"/>
</dbReference>
<dbReference type="AlphaFoldDB" id="A0A1X7PD93"/>
<dbReference type="EMBL" id="FXBM01000003">
    <property type="protein sequence ID" value="SMH48565.1"/>
    <property type="molecule type" value="Genomic_DNA"/>
</dbReference>
<dbReference type="OrthoDB" id="5124328at2"/>
<organism evidence="1 2">
    <name type="scientific">Rathayibacter oskolensis</name>
    <dbReference type="NCBI Taxonomy" id="1891671"/>
    <lineage>
        <taxon>Bacteria</taxon>
        <taxon>Bacillati</taxon>
        <taxon>Actinomycetota</taxon>
        <taxon>Actinomycetes</taxon>
        <taxon>Micrococcales</taxon>
        <taxon>Microbacteriaceae</taxon>
        <taxon>Rathayibacter</taxon>
    </lineage>
</organism>
<protein>
    <recommendedName>
        <fullName evidence="3">Sigma-70, region 4</fullName>
    </recommendedName>
</protein>
<evidence type="ECO:0008006" key="3">
    <source>
        <dbReference type="Google" id="ProtNLM"/>
    </source>
</evidence>
<dbReference type="SUPFAM" id="SSF88659">
    <property type="entry name" value="Sigma3 and sigma4 domains of RNA polymerase sigma factors"/>
    <property type="match status" value="1"/>
</dbReference>
<evidence type="ECO:0000313" key="1">
    <source>
        <dbReference type="EMBL" id="SMH48565.1"/>
    </source>
</evidence>
<name>A0A1X7PD93_9MICO</name>